<name>A0A0K8R6D5_IXORI</name>
<dbReference type="GO" id="GO:0008381">
    <property type="term" value="F:mechanosensitive monoatomic ion channel activity"/>
    <property type="evidence" value="ECO:0007669"/>
    <property type="project" value="TreeGrafter"/>
</dbReference>
<sequence>MHNSQPSQTPYRASRSNTFFVVVLLMALFLAVMPFAYALVEIPPSLACGPFQRFGATWDVVRFTVRSWGWPLVDIVNFFTSVAFCGSRCGDPGDHRVLLLVRVGSPRSVCT</sequence>
<accession>A0A0K8R6D5</accession>
<keyword evidence="1" id="KW-0472">Membrane</keyword>
<protein>
    <submittedName>
        <fullName evidence="1">Putative transmembrane channel-like protein 7</fullName>
    </submittedName>
</protein>
<dbReference type="InterPro" id="IPR038900">
    <property type="entry name" value="TMC"/>
</dbReference>
<proteinExistence type="evidence at transcript level"/>
<dbReference type="EMBL" id="GADI01007759">
    <property type="protein sequence ID" value="JAA66049.1"/>
    <property type="molecule type" value="mRNA"/>
</dbReference>
<dbReference type="PANTHER" id="PTHR23302:SF24">
    <property type="entry name" value="TMC DOMAIN-CONTAINING PROTEIN"/>
    <property type="match status" value="1"/>
</dbReference>
<dbReference type="GO" id="GO:0005886">
    <property type="term" value="C:plasma membrane"/>
    <property type="evidence" value="ECO:0007669"/>
    <property type="project" value="InterPro"/>
</dbReference>
<evidence type="ECO:0000313" key="1">
    <source>
        <dbReference type="EMBL" id="JAA66049.1"/>
    </source>
</evidence>
<reference evidence="1" key="1">
    <citation type="submission" date="2012-12" db="EMBL/GenBank/DDBJ databases">
        <title>Identification and characterization of a phenylalanine ammonia-lyase gene family in Isatis indigotica Fort.</title>
        <authorList>
            <person name="Liu Q."/>
            <person name="Chen J."/>
            <person name="Zhou X."/>
            <person name="Di P."/>
            <person name="Xiao Y."/>
            <person name="Xuan H."/>
            <person name="Zhang L."/>
            <person name="Chen W."/>
        </authorList>
    </citation>
    <scope>NUCLEOTIDE SEQUENCE</scope>
    <source>
        <tissue evidence="1">Salivary gland</tissue>
    </source>
</reference>
<organism evidence="1">
    <name type="scientific">Ixodes ricinus</name>
    <name type="common">Common tick</name>
    <name type="synonym">Acarus ricinus</name>
    <dbReference type="NCBI Taxonomy" id="34613"/>
    <lineage>
        <taxon>Eukaryota</taxon>
        <taxon>Metazoa</taxon>
        <taxon>Ecdysozoa</taxon>
        <taxon>Arthropoda</taxon>
        <taxon>Chelicerata</taxon>
        <taxon>Arachnida</taxon>
        <taxon>Acari</taxon>
        <taxon>Parasitiformes</taxon>
        <taxon>Ixodida</taxon>
        <taxon>Ixodoidea</taxon>
        <taxon>Ixodidae</taxon>
        <taxon>Ixodinae</taxon>
        <taxon>Ixodes</taxon>
    </lineage>
</organism>
<dbReference type="PANTHER" id="PTHR23302">
    <property type="entry name" value="TRANSMEMBRANE CHANNEL-RELATED"/>
    <property type="match status" value="1"/>
</dbReference>
<dbReference type="AlphaFoldDB" id="A0A0K8R6D5"/>
<keyword evidence="1" id="KW-0812">Transmembrane</keyword>